<evidence type="ECO:0000256" key="3">
    <source>
        <dbReference type="ARBA" id="ARBA00023004"/>
    </source>
</evidence>
<dbReference type="PANTHER" id="PTHR30600:SF4">
    <property type="entry name" value="CYTOCHROME C DOMAIN-CONTAINING PROTEIN"/>
    <property type="match status" value="1"/>
</dbReference>
<name>A0ABS1F7E1_9PROT</name>
<proteinExistence type="predicted"/>
<dbReference type="InterPro" id="IPR010538">
    <property type="entry name" value="DHOR"/>
</dbReference>
<dbReference type="PROSITE" id="PS51007">
    <property type="entry name" value="CYTC"/>
    <property type="match status" value="2"/>
</dbReference>
<feature type="chain" id="PRO_5045362529" evidence="5">
    <location>
        <begin position="21"/>
        <end position="454"/>
    </location>
</feature>
<evidence type="ECO:0000313" key="8">
    <source>
        <dbReference type="Proteomes" id="UP000652760"/>
    </source>
</evidence>
<dbReference type="Proteomes" id="UP000652760">
    <property type="component" value="Unassembled WGS sequence"/>
</dbReference>
<dbReference type="SUPFAM" id="SSF46626">
    <property type="entry name" value="Cytochrome c"/>
    <property type="match status" value="1"/>
</dbReference>
<dbReference type="InterPro" id="IPR009056">
    <property type="entry name" value="Cyt_c-like_dom"/>
</dbReference>
<dbReference type="PANTHER" id="PTHR30600">
    <property type="entry name" value="CYTOCHROME C PEROXIDASE-RELATED"/>
    <property type="match status" value="1"/>
</dbReference>
<dbReference type="PIRSF" id="PIRSF028099">
    <property type="entry name" value="DUF1111"/>
    <property type="match status" value="1"/>
</dbReference>
<feature type="domain" description="Cytochrome c" evidence="6">
    <location>
        <begin position="69"/>
        <end position="312"/>
    </location>
</feature>
<reference evidence="8" key="1">
    <citation type="submission" date="2021-01" db="EMBL/GenBank/DDBJ databases">
        <title>Genome public.</title>
        <authorList>
            <person name="Liu C."/>
            <person name="Sun Q."/>
        </authorList>
    </citation>
    <scope>NUCLEOTIDE SEQUENCE [LARGE SCALE GENOMIC DNA]</scope>
    <source>
        <strain evidence="8">YIM B02556</strain>
    </source>
</reference>
<evidence type="ECO:0000256" key="4">
    <source>
        <dbReference type="PROSITE-ProRule" id="PRU00433"/>
    </source>
</evidence>
<keyword evidence="1 4" id="KW-0349">Heme</keyword>
<feature type="signal peptide" evidence="5">
    <location>
        <begin position="1"/>
        <end position="20"/>
    </location>
</feature>
<evidence type="ECO:0000259" key="6">
    <source>
        <dbReference type="PROSITE" id="PS51007"/>
    </source>
</evidence>
<dbReference type="InterPro" id="IPR051395">
    <property type="entry name" value="Cytochrome_c_Peroxidase/MauG"/>
</dbReference>
<evidence type="ECO:0000313" key="7">
    <source>
        <dbReference type="EMBL" id="MBK1839360.1"/>
    </source>
</evidence>
<sequence>MRRIVLLAAALSVAAMPLRADEAVTAPVQGRDAFSRPLPALDPVHRAAFHAGRSLFQQVWTVGPSEVRPDLDGLGPLFNRQSCVACHAKNGRGEPPEGESDSMRSTLVRLSVPGGGAGAAPRPHPVYGDQFNPDGIPGVPGEGRATLVWSERIDRLADGTPVALRRPDLRLGNLGYGPLGPEVMTSVRMAPPLVGLGLLEAVPEADLLALADPDDRDGDGVRGRVNLVWDAARGAFAIGRFGLKANQPSLRQQNAGAFDGDLGLTSPLFPQHGCTAVQTACRAAAGEDAGEAGPELSDEQLDLVTLYTRALAVPARRNTDDPLVRVGEELFAAIGCAACHAPALRTGPSPALPELAGRTIHPYTDLLLHDMGEGLADGLPDFQATGGQWRTPPLWGLGLTAAVTDRPTYLHDGRAHSLLEAILWHSGEAEPAREAVRRMPSLNREALLAFLDSL</sequence>
<evidence type="ECO:0000256" key="5">
    <source>
        <dbReference type="SAM" id="SignalP"/>
    </source>
</evidence>
<keyword evidence="3 4" id="KW-0408">Iron</keyword>
<feature type="domain" description="Cytochrome c" evidence="6">
    <location>
        <begin position="322"/>
        <end position="454"/>
    </location>
</feature>
<protein>
    <submittedName>
        <fullName evidence="7">Thiol oxidoreductase</fullName>
    </submittedName>
</protein>
<organism evidence="7 8">
    <name type="scientific">Azospirillum endophyticum</name>
    <dbReference type="NCBI Taxonomy" id="2800326"/>
    <lineage>
        <taxon>Bacteria</taxon>
        <taxon>Pseudomonadati</taxon>
        <taxon>Pseudomonadota</taxon>
        <taxon>Alphaproteobacteria</taxon>
        <taxon>Rhodospirillales</taxon>
        <taxon>Azospirillaceae</taxon>
        <taxon>Azospirillum</taxon>
    </lineage>
</organism>
<evidence type="ECO:0000256" key="2">
    <source>
        <dbReference type="ARBA" id="ARBA00022723"/>
    </source>
</evidence>
<dbReference type="InterPro" id="IPR036909">
    <property type="entry name" value="Cyt_c-like_dom_sf"/>
</dbReference>
<dbReference type="RefSeq" id="WP_200195189.1">
    <property type="nucleotide sequence ID" value="NZ_JAENHM010000057.1"/>
</dbReference>
<accession>A0ABS1F7E1</accession>
<dbReference type="Gene3D" id="1.10.760.10">
    <property type="entry name" value="Cytochrome c-like domain"/>
    <property type="match status" value="1"/>
</dbReference>
<dbReference type="EMBL" id="JAENHM010000057">
    <property type="protein sequence ID" value="MBK1839360.1"/>
    <property type="molecule type" value="Genomic_DNA"/>
</dbReference>
<keyword evidence="5" id="KW-0732">Signal</keyword>
<evidence type="ECO:0000256" key="1">
    <source>
        <dbReference type="ARBA" id="ARBA00022617"/>
    </source>
</evidence>
<gene>
    <name evidence="7" type="ORF">JHL17_18270</name>
</gene>
<keyword evidence="2 4" id="KW-0479">Metal-binding</keyword>
<comment type="caution">
    <text evidence="7">The sequence shown here is derived from an EMBL/GenBank/DDBJ whole genome shotgun (WGS) entry which is preliminary data.</text>
</comment>
<dbReference type="Pfam" id="PF06537">
    <property type="entry name" value="DHOR"/>
    <property type="match status" value="2"/>
</dbReference>
<keyword evidence="8" id="KW-1185">Reference proteome</keyword>